<dbReference type="Proteomes" id="UP000030669">
    <property type="component" value="Unassembled WGS sequence"/>
</dbReference>
<dbReference type="RefSeq" id="XP_007863598.1">
    <property type="nucleotide sequence ID" value="XM_007865407.1"/>
</dbReference>
<dbReference type="OrthoDB" id="191192at2759"/>
<comment type="function">
    <text evidence="8">Mediates the side-chain deamidation of N-terminal glutamine residues to glutamate, an important step in N-end rule pathway of protein degradation. Conversion of the resulting N-terminal glutamine to glutamate renders the protein susceptible to arginylation, polyubiquitination and degradation as specified by the N-end rule. Does not act on substrates with internal or C-terminal glutamine and does not act on non-glutamine residues in any position.</text>
</comment>
<dbReference type="InterPro" id="IPR037132">
    <property type="entry name" value="N_Gln_amidohydro_ab_roll_sf"/>
</dbReference>
<comment type="similarity">
    <text evidence="1 8">Belongs to the NTAQ1 family.</text>
</comment>
<protein>
    <recommendedName>
        <fullName evidence="4 8">Protein N-terminal glutamine amidohydrolase</fullName>
        <ecNumber evidence="3 8">3.5.1.122</ecNumber>
    </recommendedName>
    <alternativeName>
        <fullName evidence="6 8">Protein NH2-terminal glutamine deamidase</fullName>
    </alternativeName>
</protein>
<dbReference type="InterPro" id="IPR023128">
    <property type="entry name" value="Prot_N_Gln_amidohydro_ab_roll"/>
</dbReference>
<dbReference type="HOGENOM" id="CLU_091083_0_0_1"/>
<gene>
    <name evidence="10" type="ORF">GLOTRDRAFT_114844</name>
</gene>
<dbReference type="AlphaFoldDB" id="S7RYD4"/>
<dbReference type="PANTHER" id="PTHR13035:SF0">
    <property type="entry name" value="PROTEIN N-TERMINAL GLUTAMINE AMIDOHYDROLASE"/>
    <property type="match status" value="1"/>
</dbReference>
<dbReference type="InterPro" id="IPR039733">
    <property type="entry name" value="NTAQ1"/>
</dbReference>
<evidence type="ECO:0000259" key="9">
    <source>
        <dbReference type="Pfam" id="PF09764"/>
    </source>
</evidence>
<dbReference type="GO" id="GO:0070773">
    <property type="term" value="F:protein-N-terminal glutamine amidohydrolase activity"/>
    <property type="evidence" value="ECO:0007669"/>
    <property type="project" value="UniProtKB-UniRule"/>
</dbReference>
<dbReference type="GO" id="GO:0008418">
    <property type="term" value="F:protein-N-terminal asparagine amidohydrolase activity"/>
    <property type="evidence" value="ECO:0007669"/>
    <property type="project" value="UniProtKB-UniRule"/>
</dbReference>
<evidence type="ECO:0000256" key="7">
    <source>
        <dbReference type="ARBA" id="ARBA00048768"/>
    </source>
</evidence>
<evidence type="ECO:0000256" key="1">
    <source>
        <dbReference type="ARBA" id="ARBA00008985"/>
    </source>
</evidence>
<proteinExistence type="inferred from homology"/>
<evidence type="ECO:0000256" key="5">
    <source>
        <dbReference type="ARBA" id="ARBA00022801"/>
    </source>
</evidence>
<evidence type="ECO:0000256" key="4">
    <source>
        <dbReference type="ARBA" id="ARBA00021247"/>
    </source>
</evidence>
<name>S7RYD4_GLOTA</name>
<evidence type="ECO:0000256" key="2">
    <source>
        <dbReference type="ARBA" id="ARBA00011245"/>
    </source>
</evidence>
<feature type="domain" description="Protein N-terminal glutamine amidohydrolase alpha beta roll" evidence="9">
    <location>
        <begin position="23"/>
        <end position="217"/>
    </location>
</feature>
<dbReference type="Gene3D" id="3.10.620.10">
    <property type="entry name" value="Protein N-terminal glutamine amidohydrolase, alpha beta roll"/>
    <property type="match status" value="1"/>
</dbReference>
<comment type="catalytic activity">
    <reaction evidence="7 8">
        <text>N-terminal L-glutaminyl-[protein] + H2O = N-terminal L-glutamyl-[protein] + NH4(+)</text>
        <dbReference type="Rhea" id="RHEA:50680"/>
        <dbReference type="Rhea" id="RHEA-COMP:12668"/>
        <dbReference type="Rhea" id="RHEA-COMP:12777"/>
        <dbReference type="ChEBI" id="CHEBI:15377"/>
        <dbReference type="ChEBI" id="CHEBI:28938"/>
        <dbReference type="ChEBI" id="CHEBI:64721"/>
        <dbReference type="ChEBI" id="CHEBI:64722"/>
        <dbReference type="EC" id="3.5.1.122"/>
    </reaction>
</comment>
<dbReference type="EMBL" id="KB469298">
    <property type="protein sequence ID" value="EPQ58414.1"/>
    <property type="molecule type" value="Genomic_DNA"/>
</dbReference>
<evidence type="ECO:0000256" key="6">
    <source>
        <dbReference type="ARBA" id="ARBA00029677"/>
    </source>
</evidence>
<sequence length="225" mass="25755">MYMPTSGLPRPPRPPALPCDSVYTRCYCEENIYLLAANFEGRNDVKDRWETFVIFISNPRKTVALWNQTAREGIVVWDYHVILVLRPRPAKIDRMDRSHDEEDAASWVYDFDTQLPRPCTAKDYIAGTFPSGDELPTEYQSLFRVIPAQTYLDNFASDRSHMNARRPLAEALPQYVSPPPEYAPICGPLAKQKGLKTNLMDSFVHDARRAETYGSVLAPFLIFYA</sequence>
<keyword evidence="5 8" id="KW-0378">Hydrolase</keyword>
<dbReference type="OMA" id="GWGTVYS"/>
<keyword evidence="11" id="KW-1185">Reference proteome</keyword>
<evidence type="ECO:0000313" key="11">
    <source>
        <dbReference type="Proteomes" id="UP000030669"/>
    </source>
</evidence>
<dbReference type="KEGG" id="gtr:GLOTRDRAFT_114844"/>
<dbReference type="PANTHER" id="PTHR13035">
    <property type="entry name" value="PROTEIN N-TERMINAL GLUTAMINE AMIDOHYDROLASE"/>
    <property type="match status" value="1"/>
</dbReference>
<reference evidence="10 11" key="1">
    <citation type="journal article" date="2012" name="Science">
        <title>The Paleozoic origin of enzymatic lignin decomposition reconstructed from 31 fungal genomes.</title>
        <authorList>
            <person name="Floudas D."/>
            <person name="Binder M."/>
            <person name="Riley R."/>
            <person name="Barry K."/>
            <person name="Blanchette R.A."/>
            <person name="Henrissat B."/>
            <person name="Martinez A.T."/>
            <person name="Otillar R."/>
            <person name="Spatafora J.W."/>
            <person name="Yadav J.S."/>
            <person name="Aerts A."/>
            <person name="Benoit I."/>
            <person name="Boyd A."/>
            <person name="Carlson A."/>
            <person name="Copeland A."/>
            <person name="Coutinho P.M."/>
            <person name="de Vries R.P."/>
            <person name="Ferreira P."/>
            <person name="Findley K."/>
            <person name="Foster B."/>
            <person name="Gaskell J."/>
            <person name="Glotzer D."/>
            <person name="Gorecki P."/>
            <person name="Heitman J."/>
            <person name="Hesse C."/>
            <person name="Hori C."/>
            <person name="Igarashi K."/>
            <person name="Jurgens J.A."/>
            <person name="Kallen N."/>
            <person name="Kersten P."/>
            <person name="Kohler A."/>
            <person name="Kuees U."/>
            <person name="Kumar T.K.A."/>
            <person name="Kuo A."/>
            <person name="LaButti K."/>
            <person name="Larrondo L.F."/>
            <person name="Lindquist E."/>
            <person name="Ling A."/>
            <person name="Lombard V."/>
            <person name="Lucas S."/>
            <person name="Lundell T."/>
            <person name="Martin R."/>
            <person name="McLaughlin D.J."/>
            <person name="Morgenstern I."/>
            <person name="Morin E."/>
            <person name="Murat C."/>
            <person name="Nagy L.G."/>
            <person name="Nolan M."/>
            <person name="Ohm R.A."/>
            <person name="Patyshakuliyeva A."/>
            <person name="Rokas A."/>
            <person name="Ruiz-Duenas F.J."/>
            <person name="Sabat G."/>
            <person name="Salamov A."/>
            <person name="Samejima M."/>
            <person name="Schmutz J."/>
            <person name="Slot J.C."/>
            <person name="St John F."/>
            <person name="Stenlid J."/>
            <person name="Sun H."/>
            <person name="Sun S."/>
            <person name="Syed K."/>
            <person name="Tsang A."/>
            <person name="Wiebenga A."/>
            <person name="Young D."/>
            <person name="Pisabarro A."/>
            <person name="Eastwood D.C."/>
            <person name="Martin F."/>
            <person name="Cullen D."/>
            <person name="Grigoriev I.V."/>
            <person name="Hibbett D.S."/>
        </authorList>
    </citation>
    <scope>NUCLEOTIDE SEQUENCE [LARGE SCALE GENOMIC DNA]</scope>
    <source>
        <strain evidence="10 11">ATCC 11539</strain>
    </source>
</reference>
<dbReference type="GeneID" id="19299943"/>
<organism evidence="10 11">
    <name type="scientific">Gloeophyllum trabeum (strain ATCC 11539 / FP-39264 / Madison 617)</name>
    <name type="common">Brown rot fungus</name>
    <dbReference type="NCBI Taxonomy" id="670483"/>
    <lineage>
        <taxon>Eukaryota</taxon>
        <taxon>Fungi</taxon>
        <taxon>Dikarya</taxon>
        <taxon>Basidiomycota</taxon>
        <taxon>Agaricomycotina</taxon>
        <taxon>Agaricomycetes</taxon>
        <taxon>Gloeophyllales</taxon>
        <taxon>Gloeophyllaceae</taxon>
        <taxon>Gloeophyllum</taxon>
    </lineage>
</organism>
<comment type="subunit">
    <text evidence="2 8">Monomer.</text>
</comment>
<accession>S7RYD4</accession>
<dbReference type="GO" id="GO:0005829">
    <property type="term" value="C:cytosol"/>
    <property type="evidence" value="ECO:0007669"/>
    <property type="project" value="TreeGrafter"/>
</dbReference>
<dbReference type="EC" id="3.5.1.122" evidence="3 8"/>
<evidence type="ECO:0000256" key="3">
    <source>
        <dbReference type="ARBA" id="ARBA00012718"/>
    </source>
</evidence>
<evidence type="ECO:0000256" key="8">
    <source>
        <dbReference type="RuleBase" id="RU367082"/>
    </source>
</evidence>
<dbReference type="eggNOG" id="KOG3261">
    <property type="taxonomic scope" value="Eukaryota"/>
</dbReference>
<dbReference type="Pfam" id="PF09764">
    <property type="entry name" value="Nt_Gln_amidase"/>
    <property type="match status" value="1"/>
</dbReference>
<dbReference type="GO" id="GO:0005634">
    <property type="term" value="C:nucleus"/>
    <property type="evidence" value="ECO:0007669"/>
    <property type="project" value="TreeGrafter"/>
</dbReference>
<evidence type="ECO:0000313" key="10">
    <source>
        <dbReference type="EMBL" id="EPQ58414.1"/>
    </source>
</evidence>